<dbReference type="OrthoDB" id="1429617at2"/>
<gene>
    <name evidence="2" type="ORF">DSM01_3226</name>
    <name evidence="3" type="ORF">SAMN04487999_0636</name>
</gene>
<dbReference type="SUPFAM" id="SSF52540">
    <property type="entry name" value="P-loop containing nucleoside triphosphate hydrolases"/>
    <property type="match status" value="1"/>
</dbReference>
<dbReference type="Proteomes" id="UP000290037">
    <property type="component" value="Unassembled WGS sequence"/>
</dbReference>
<dbReference type="EMBL" id="FQXT01000001">
    <property type="protein sequence ID" value="SHH61059.1"/>
    <property type="molecule type" value="Genomic_DNA"/>
</dbReference>
<organism evidence="3 4">
    <name type="scientific">Leeuwenhoekiella palythoae</name>
    <dbReference type="NCBI Taxonomy" id="573501"/>
    <lineage>
        <taxon>Bacteria</taxon>
        <taxon>Pseudomonadati</taxon>
        <taxon>Bacteroidota</taxon>
        <taxon>Flavobacteriia</taxon>
        <taxon>Flavobacteriales</taxon>
        <taxon>Flavobacteriaceae</taxon>
        <taxon>Leeuwenhoekiella</taxon>
    </lineage>
</organism>
<reference evidence="2 5" key="3">
    <citation type="submission" date="2018-07" db="EMBL/GenBank/DDBJ databases">
        <title>Leeuwenhoekiella genomics.</title>
        <authorList>
            <person name="Tahon G."/>
            <person name="Willems A."/>
        </authorList>
    </citation>
    <scope>NUCLEOTIDE SEQUENCE [LARGE SCALE GENOMIC DNA]</scope>
    <source>
        <strain evidence="2 5">LMG 24856</strain>
    </source>
</reference>
<dbReference type="Pfam" id="PF00685">
    <property type="entry name" value="Sulfotransfer_1"/>
    <property type="match status" value="1"/>
</dbReference>
<proteinExistence type="predicted"/>
<dbReference type="EMBL" id="QOVN01000009">
    <property type="protein sequence ID" value="RXG27152.1"/>
    <property type="molecule type" value="Genomic_DNA"/>
</dbReference>
<dbReference type="RefSeq" id="WP_072980251.1">
    <property type="nucleotide sequence ID" value="NZ_FQXT01000001.1"/>
</dbReference>
<dbReference type="InterPro" id="IPR000863">
    <property type="entry name" value="Sulfotransferase_dom"/>
</dbReference>
<dbReference type="InterPro" id="IPR027417">
    <property type="entry name" value="P-loop_NTPase"/>
</dbReference>
<accession>A0A1M5UDM1</accession>
<name>A0A1M5UDM1_9FLAO</name>
<feature type="domain" description="Sulfotransferase" evidence="1">
    <location>
        <begin position="10"/>
        <end position="238"/>
    </location>
</feature>
<evidence type="ECO:0000259" key="1">
    <source>
        <dbReference type="Pfam" id="PF00685"/>
    </source>
</evidence>
<reference evidence="3" key="2">
    <citation type="submission" date="2016-11" db="EMBL/GenBank/DDBJ databases">
        <authorList>
            <person name="Jaros S."/>
            <person name="Januszkiewicz K."/>
            <person name="Wedrychowicz H."/>
        </authorList>
    </citation>
    <scope>NUCLEOTIDE SEQUENCE [LARGE SCALE GENOMIC DNA]</scope>
    <source>
        <strain evidence="3">DSM 19859</strain>
    </source>
</reference>
<dbReference type="GO" id="GO:0008146">
    <property type="term" value="F:sulfotransferase activity"/>
    <property type="evidence" value="ECO:0007669"/>
    <property type="project" value="InterPro"/>
</dbReference>
<protein>
    <submittedName>
        <fullName evidence="3">Sulfotransferase domain-containing protein</fullName>
    </submittedName>
    <submittedName>
        <fullName evidence="2">Sulfotransferase family protein</fullName>
    </submittedName>
</protein>
<dbReference type="Gene3D" id="3.40.50.300">
    <property type="entry name" value="P-loop containing nucleotide triphosphate hydrolases"/>
    <property type="match status" value="1"/>
</dbReference>
<evidence type="ECO:0000313" key="5">
    <source>
        <dbReference type="Proteomes" id="UP000290037"/>
    </source>
</evidence>
<sequence length="328" mass="38528">MNMNKIFVHIGYPKSASTTLQKNVFEVHSEILNLGLFGTENIGKDTYNISNSNIYLNDSSLRNFYDTITSSHSIEYSKSNVLEQMQGIFKKYIMDCEGKKKATVFSHELLTSVNFSHPDIGLKATRIKEVFPNAKIIIVIRNQIDFLLSQYRDQPFDPRNFSCGRHVKPDKWIEIALKNDLPLLKSLKYNEVVKLYFELFSKDNVKVLHFEDLILDKHRFATDLSSFMNISLEETIDSLNKEKQNDGTTHYHNVFRRILRKYPIVFNISKNIPKNFLIPIKNTIERKMQRGRKARYSFNEFTIQTLKEYYKSSNVELNDLLDLKDYEY</sequence>
<reference evidence="4" key="1">
    <citation type="submission" date="2016-11" db="EMBL/GenBank/DDBJ databases">
        <authorList>
            <person name="Varghese N."/>
            <person name="Submissions S."/>
        </authorList>
    </citation>
    <scope>NUCLEOTIDE SEQUENCE [LARGE SCALE GENOMIC DNA]</scope>
    <source>
        <strain evidence="4">DSM 19859</strain>
    </source>
</reference>
<keyword evidence="3" id="KW-0808">Transferase</keyword>
<keyword evidence="5" id="KW-1185">Reference proteome</keyword>
<evidence type="ECO:0000313" key="2">
    <source>
        <dbReference type="EMBL" id="RXG27152.1"/>
    </source>
</evidence>
<dbReference type="Proteomes" id="UP000184240">
    <property type="component" value="Unassembled WGS sequence"/>
</dbReference>
<evidence type="ECO:0000313" key="4">
    <source>
        <dbReference type="Proteomes" id="UP000184240"/>
    </source>
</evidence>
<dbReference type="AlphaFoldDB" id="A0A1M5UDM1"/>
<dbReference type="STRING" id="573501.SAMN04487999_0636"/>
<evidence type="ECO:0000313" key="3">
    <source>
        <dbReference type="EMBL" id="SHH61059.1"/>
    </source>
</evidence>